<organism evidence="1 2">
    <name type="scientific">Populus alba</name>
    <name type="common">White poplar</name>
    <dbReference type="NCBI Taxonomy" id="43335"/>
    <lineage>
        <taxon>Eukaryota</taxon>
        <taxon>Viridiplantae</taxon>
        <taxon>Streptophyta</taxon>
        <taxon>Embryophyta</taxon>
        <taxon>Tracheophyta</taxon>
        <taxon>Spermatophyta</taxon>
        <taxon>Magnoliopsida</taxon>
        <taxon>eudicotyledons</taxon>
        <taxon>Gunneridae</taxon>
        <taxon>Pentapetalae</taxon>
        <taxon>rosids</taxon>
        <taxon>fabids</taxon>
        <taxon>Malpighiales</taxon>
        <taxon>Salicaceae</taxon>
        <taxon>Saliceae</taxon>
        <taxon>Populus</taxon>
    </lineage>
</organism>
<sequence length="667" mass="76724">MEGQVAFSDGSSASLVRGEMKLEEDEEDFRSCCEDEEVWKEIEDIVKEEPKEDLDEFSVKMFFKGMSVAEDGGSASGFSGIGVVMERTEYAPVIQVQKKLDFYVDESVADYLALMDGLAEAMQNNIRRVYAFTDSELLYNQITNEEKLEVPLLIALRQRILERASNLEAFVLKLSPCYDLERPLRLAQVAVGVVSFPSNGSKSHDNCSICCEDKMSPMMITMKCSHKFCSHCMKTYVDGKVQSSQVPIICPQLGCKYCISINECRSFLPLTSYESLEIALAEADIHHSDRIYCPYPNCSVLLDHRECMSARVSSSSESDNTCIECPVCRRFICVECGVPWHSSMRCEEYQNLPLEERDAADITLHLLAQNKRWRRCQQCRRMIELSQGCSHMTCWCGHEFCYSCGAEYRNGQQTCQCAFWDEENSEDLVTQSAQESEQWAWETYNSLPMLMDAYSEQERSQLALIQRFLAGGFSLSDHHPYQSPPSCTDSYVDAMKDLHQLPWLERNWDFSFLHSLFIISAGLCVIFKVLVPILGRVRTVDSLWIRNKLLKVSFKPLKCHISIPKIYLTSQLGVRLDIIGPTREFYSLIVSEEMEEGDPFNLFLSVSPLNPGDKKELWKAQQEKEDERHGNGMRWEKLEFDKFIRQPYRQRYIKKHHHSIKQCVTQD</sequence>
<name>A0ACC4AVX0_POPAL</name>
<accession>A0ACC4AVX0</accession>
<reference evidence="1 2" key="1">
    <citation type="journal article" date="2024" name="Plant Biotechnol. J.">
        <title>Genome and CRISPR/Cas9 system of a widespread forest tree (Populus alba) in the world.</title>
        <authorList>
            <person name="Liu Y.J."/>
            <person name="Jiang P.F."/>
            <person name="Han X.M."/>
            <person name="Li X.Y."/>
            <person name="Wang H.M."/>
            <person name="Wang Y.J."/>
            <person name="Wang X.X."/>
            <person name="Zeng Q.Y."/>
        </authorList>
    </citation>
    <scope>NUCLEOTIDE SEQUENCE [LARGE SCALE GENOMIC DNA]</scope>
    <source>
        <strain evidence="2">cv. PAL-ZL1</strain>
    </source>
</reference>
<dbReference type="Proteomes" id="UP000309997">
    <property type="component" value="Unassembled WGS sequence"/>
</dbReference>
<protein>
    <submittedName>
        <fullName evidence="1">Uncharacterized protein</fullName>
    </submittedName>
</protein>
<gene>
    <name evidence="1" type="ORF">D5086_027345</name>
</gene>
<evidence type="ECO:0000313" key="1">
    <source>
        <dbReference type="EMBL" id="KAL3570096.1"/>
    </source>
</evidence>
<dbReference type="EMBL" id="RCHU02000015">
    <property type="protein sequence ID" value="KAL3570096.1"/>
    <property type="molecule type" value="Genomic_DNA"/>
</dbReference>
<comment type="caution">
    <text evidence="1">The sequence shown here is derived from an EMBL/GenBank/DDBJ whole genome shotgun (WGS) entry which is preliminary data.</text>
</comment>
<evidence type="ECO:0000313" key="2">
    <source>
        <dbReference type="Proteomes" id="UP000309997"/>
    </source>
</evidence>
<keyword evidence="2" id="KW-1185">Reference proteome</keyword>
<proteinExistence type="predicted"/>